<evidence type="ECO:0000256" key="1">
    <source>
        <dbReference type="SAM" id="MobiDB-lite"/>
    </source>
</evidence>
<dbReference type="Proteomes" id="UP000621856">
    <property type="component" value="Unassembled WGS sequence"/>
</dbReference>
<keyword evidence="2" id="KW-0732">Signal</keyword>
<feature type="region of interest" description="Disordered" evidence="1">
    <location>
        <begin position="33"/>
        <end position="61"/>
    </location>
</feature>
<evidence type="ECO:0000313" key="5">
    <source>
        <dbReference type="Proteomes" id="UP000621856"/>
    </source>
</evidence>
<name>A0A8J3ENY9_9PROT</name>
<reference evidence="3" key="3">
    <citation type="submission" date="2020-09" db="EMBL/GenBank/DDBJ databases">
        <authorList>
            <person name="Sun Q."/>
            <person name="Zhou Y."/>
        </authorList>
    </citation>
    <scope>NUCLEOTIDE SEQUENCE</scope>
    <source>
        <strain evidence="3">CGMCC 1.14984</strain>
    </source>
</reference>
<organism evidence="3 5">
    <name type="scientific">Aquisalinus luteolus</name>
    <dbReference type="NCBI Taxonomy" id="1566827"/>
    <lineage>
        <taxon>Bacteria</taxon>
        <taxon>Pseudomonadati</taxon>
        <taxon>Pseudomonadota</taxon>
        <taxon>Alphaproteobacteria</taxon>
        <taxon>Parvularculales</taxon>
        <taxon>Parvularculaceae</taxon>
        <taxon>Aquisalinus</taxon>
    </lineage>
</organism>
<evidence type="ECO:0000313" key="6">
    <source>
        <dbReference type="Proteomes" id="UP000818603"/>
    </source>
</evidence>
<reference evidence="4 6" key="2">
    <citation type="submission" date="2020-02" db="EMBL/GenBank/DDBJ databases">
        <title>Genome sequence of Parvularcula flava strain NH6-79.</title>
        <authorList>
            <person name="Abdul Karim M.H."/>
            <person name="Lam M.Q."/>
            <person name="Chen S.J."/>
            <person name="Yahya A."/>
            <person name="Shahir S."/>
            <person name="Shamsir M.S."/>
            <person name="Chong C.S."/>
        </authorList>
    </citation>
    <scope>NUCLEOTIDE SEQUENCE [LARGE SCALE GENOMIC DNA]</scope>
    <source>
        <strain evidence="4 6">NH6-79</strain>
    </source>
</reference>
<protein>
    <recommendedName>
        <fullName evidence="7">Secreted protein</fullName>
    </recommendedName>
</protein>
<dbReference type="AlphaFoldDB" id="A0A8J3ENY9"/>
<evidence type="ECO:0000256" key="2">
    <source>
        <dbReference type="SAM" id="SignalP"/>
    </source>
</evidence>
<evidence type="ECO:0000313" key="4">
    <source>
        <dbReference type="EMBL" id="NHK26554.1"/>
    </source>
</evidence>
<proteinExistence type="predicted"/>
<keyword evidence="6" id="KW-1185">Reference proteome</keyword>
<feature type="signal peptide" evidence="2">
    <location>
        <begin position="1"/>
        <end position="28"/>
    </location>
</feature>
<sequence length="636" mass="70727">MILKRLITGLACLATATLAFSYAQSDQADSFDFPPLLPADGTVESPTPSPAIPASSPVDPAPVNPNRIISNEIKPPEQLFGGDTAELMALIPPARNTTDYWHIYKTEWDEGDERGYQAFVTAIGRSQCSTLDECIRDPANPYRDLSSEIIYLGDCADMAYFLRAYYAWKNGLPFSYQHVVATADGSGQDLRYSDSGNIIIDRRVVIDSASSGPIHAPTWLQRIGGEVSTAMFRTHPEPDGSRTHDDFFPVEISRDHVVPGSIAYDVFGHVGLIYEVTKDGRALIVASHPDMSVTRTLYGPNFLRTGPDHGGGIKAWRPIRLVGAKLRDDGTYVGGRIEAAGNDGLPGYSLVQYYGNGEHPVTDWQNSEFIWQGRTMQYYDYVRYALAEQDHKFDPSYEMRAALQGLCSDVRARRVAVDQAIRDKLHLKDHPGRLPPNIYGTYGDWESYSTPSRDARLKTAFRDLMRISRQLVADAGPNGPELAAELLHIFEEEEQACRIAYKRMDGSLVKLTLASVMDRLFDMSFDPYHCPERRWGARGVELATCEETDEKRDWYDAQKYLRNQIDRTYEVSMSFTLDQMRSPLDAPPSRGGLGEAEAPDVDVMTWLASVAAPHPSERRAIASSVDTISQDGAGGQ</sequence>
<evidence type="ECO:0000313" key="3">
    <source>
        <dbReference type="EMBL" id="GGH92691.1"/>
    </source>
</evidence>
<dbReference type="RefSeq" id="WP_155136297.1">
    <property type="nucleotide sequence ID" value="NZ_BMGZ01000001.1"/>
</dbReference>
<dbReference type="EMBL" id="BMGZ01000001">
    <property type="protein sequence ID" value="GGH92691.1"/>
    <property type="molecule type" value="Genomic_DNA"/>
</dbReference>
<gene>
    <name evidence="4" type="ORF">FF098_001375</name>
    <name evidence="3" type="ORF">GCM10011355_02780</name>
</gene>
<feature type="chain" id="PRO_5035284187" description="Secreted protein" evidence="2">
    <location>
        <begin position="29"/>
        <end position="636"/>
    </location>
</feature>
<dbReference type="Proteomes" id="UP000818603">
    <property type="component" value="Unassembled WGS sequence"/>
</dbReference>
<accession>A0A8J3ENY9</accession>
<comment type="caution">
    <text evidence="3">The sequence shown here is derived from an EMBL/GenBank/DDBJ whole genome shotgun (WGS) entry which is preliminary data.</text>
</comment>
<dbReference type="EMBL" id="VCJR02000001">
    <property type="protein sequence ID" value="NHK26554.1"/>
    <property type="molecule type" value="Genomic_DNA"/>
</dbReference>
<evidence type="ECO:0008006" key="7">
    <source>
        <dbReference type="Google" id="ProtNLM"/>
    </source>
</evidence>
<reference evidence="3" key="1">
    <citation type="journal article" date="2014" name="Int. J. Syst. Evol. Microbiol.">
        <title>Complete genome sequence of Corynebacterium casei LMG S-19264T (=DSM 44701T), isolated from a smear-ripened cheese.</title>
        <authorList>
            <consortium name="US DOE Joint Genome Institute (JGI-PGF)"/>
            <person name="Walter F."/>
            <person name="Albersmeier A."/>
            <person name="Kalinowski J."/>
            <person name="Ruckert C."/>
        </authorList>
    </citation>
    <scope>NUCLEOTIDE SEQUENCE</scope>
    <source>
        <strain evidence="3">CGMCC 1.14984</strain>
    </source>
</reference>